<gene>
    <name evidence="1" type="ORF">VFH_I175200</name>
</gene>
<organism evidence="1 2">
    <name type="scientific">Vicia faba</name>
    <name type="common">Broad bean</name>
    <name type="synonym">Faba vulgaris</name>
    <dbReference type="NCBI Taxonomy" id="3906"/>
    <lineage>
        <taxon>Eukaryota</taxon>
        <taxon>Viridiplantae</taxon>
        <taxon>Streptophyta</taxon>
        <taxon>Embryophyta</taxon>
        <taxon>Tracheophyta</taxon>
        <taxon>Spermatophyta</taxon>
        <taxon>Magnoliopsida</taxon>
        <taxon>eudicotyledons</taxon>
        <taxon>Gunneridae</taxon>
        <taxon>Pentapetalae</taxon>
        <taxon>rosids</taxon>
        <taxon>fabids</taxon>
        <taxon>Fabales</taxon>
        <taxon>Fabaceae</taxon>
        <taxon>Papilionoideae</taxon>
        <taxon>50 kb inversion clade</taxon>
        <taxon>NPAAA clade</taxon>
        <taxon>Hologalegina</taxon>
        <taxon>IRL clade</taxon>
        <taxon>Fabeae</taxon>
        <taxon>Vicia</taxon>
    </lineage>
</organism>
<dbReference type="Proteomes" id="UP001157006">
    <property type="component" value="Chromosome 1S"/>
</dbReference>
<protein>
    <submittedName>
        <fullName evidence="1">Uncharacterized protein</fullName>
    </submittedName>
</protein>
<accession>A0AAV0ZCV6</accession>
<dbReference type="AlphaFoldDB" id="A0AAV0ZCV6"/>
<evidence type="ECO:0000313" key="1">
    <source>
        <dbReference type="EMBL" id="CAI8595113.1"/>
    </source>
</evidence>
<keyword evidence="2" id="KW-1185">Reference proteome</keyword>
<sequence length="161" mass="18776">MDDKLFQELCNSWKEALVIKLLGKNMGTRVKVDIDTLNVKRRKFKRICLKIDLTMSVVKKVNVNEHWHNVEYEVLHIICFLYGYHEYHTRDCKNSPDNLTQSVISMVAQPRVLLENDDVYEQRLMKLYQEVGDNGAEIVAKEYGKTNAVHGDEGWCIGKMQ</sequence>
<evidence type="ECO:0000313" key="2">
    <source>
        <dbReference type="Proteomes" id="UP001157006"/>
    </source>
</evidence>
<name>A0AAV0ZCV6_VICFA</name>
<dbReference type="EMBL" id="OX451735">
    <property type="protein sequence ID" value="CAI8595113.1"/>
    <property type="molecule type" value="Genomic_DNA"/>
</dbReference>
<reference evidence="1 2" key="1">
    <citation type="submission" date="2023-01" db="EMBL/GenBank/DDBJ databases">
        <authorList>
            <person name="Kreplak J."/>
        </authorList>
    </citation>
    <scope>NUCLEOTIDE SEQUENCE [LARGE SCALE GENOMIC DNA]</scope>
</reference>
<proteinExistence type="predicted"/>